<gene>
    <name evidence="2" type="ORF">GWO12_00060</name>
</gene>
<evidence type="ECO:0000313" key="2">
    <source>
        <dbReference type="EMBL" id="NIR73500.1"/>
    </source>
</evidence>
<name>A0AAE5CAN0_9BACT</name>
<evidence type="ECO:0000313" key="3">
    <source>
        <dbReference type="Proteomes" id="UP000702544"/>
    </source>
</evidence>
<reference evidence="2 3" key="1">
    <citation type="submission" date="2020-01" db="EMBL/GenBank/DDBJ databases">
        <title>Genomes assembled from Gulf of Kutch pelagic sediment metagenomes.</title>
        <authorList>
            <person name="Chandrashekar M."/>
            <person name="Mahajan M.S."/>
            <person name="Dave K.J."/>
            <person name="Vatsa P."/>
            <person name="Nathani N.M."/>
        </authorList>
    </citation>
    <scope>NUCLEOTIDE SEQUENCE [LARGE SCALE GENOMIC DNA]</scope>
    <source>
        <strain evidence="2">KS3-K002</strain>
    </source>
</reference>
<dbReference type="PANTHER" id="PTHR43162:SF1">
    <property type="entry name" value="PRESTALK A DIFFERENTIATION PROTEIN A"/>
    <property type="match status" value="1"/>
</dbReference>
<dbReference type="AlphaFoldDB" id="A0AAE5CAN0"/>
<accession>A0AAE5CAN0</accession>
<evidence type="ECO:0000259" key="1">
    <source>
        <dbReference type="Pfam" id="PF05368"/>
    </source>
</evidence>
<dbReference type="EMBL" id="JAACAK010000002">
    <property type="protein sequence ID" value="NIR73500.1"/>
    <property type="molecule type" value="Genomic_DNA"/>
</dbReference>
<feature type="domain" description="NmrA-like" evidence="1">
    <location>
        <begin position="3"/>
        <end position="270"/>
    </location>
</feature>
<comment type="caution">
    <text evidence="2">The sequence shown here is derived from an EMBL/GenBank/DDBJ whole genome shotgun (WGS) entry which is preliminary data.</text>
</comment>
<dbReference type="InterPro" id="IPR036291">
    <property type="entry name" value="NAD(P)-bd_dom_sf"/>
</dbReference>
<sequence>MYAVVGATGNTGRVVARTLLAADEDVLVIGRSRERLKPLVSEGAEAFAGSVEDAQSMSIAFSGALAAYCLLPVRYDAEDVPGFLRSVGVALSAGIHEAGVQHVVFLSSIGAQHETGTGLIVALREQEQRFAKLSGVSVLSLRAGWFMENFRGQIRSIRETGTIATPLRGDLPIPMISAHDIGRYAAGRLASRDFEGAATQELLGPRDVTLEEAVRVLGAAIGKADLRYVQRSFEEFEETAREAGMSASAVRVLSEMYRAFNDGRVASEEGRSAESTTETTIGDYAEEFAKIYDAVGK</sequence>
<dbReference type="InterPro" id="IPR051604">
    <property type="entry name" value="Ergot_Alk_Oxidoreductase"/>
</dbReference>
<dbReference type="SUPFAM" id="SSF51735">
    <property type="entry name" value="NAD(P)-binding Rossmann-fold domains"/>
    <property type="match status" value="1"/>
</dbReference>
<organism evidence="2 3">
    <name type="scientific">Candidatus Kutchimonas denitrificans</name>
    <dbReference type="NCBI Taxonomy" id="3056748"/>
    <lineage>
        <taxon>Bacteria</taxon>
        <taxon>Pseudomonadati</taxon>
        <taxon>Gemmatimonadota</taxon>
        <taxon>Gemmatimonadia</taxon>
        <taxon>Candidatus Palauibacterales</taxon>
        <taxon>Candidatus Palauibacteraceae</taxon>
        <taxon>Candidatus Kutchimonas</taxon>
    </lineage>
</organism>
<dbReference type="PANTHER" id="PTHR43162">
    <property type="match status" value="1"/>
</dbReference>
<dbReference type="Gene3D" id="3.90.25.10">
    <property type="entry name" value="UDP-galactose 4-epimerase, domain 1"/>
    <property type="match status" value="1"/>
</dbReference>
<dbReference type="InterPro" id="IPR008030">
    <property type="entry name" value="NmrA-like"/>
</dbReference>
<dbReference type="Pfam" id="PF05368">
    <property type="entry name" value="NmrA"/>
    <property type="match status" value="1"/>
</dbReference>
<dbReference type="Gene3D" id="3.40.50.720">
    <property type="entry name" value="NAD(P)-binding Rossmann-like Domain"/>
    <property type="match status" value="1"/>
</dbReference>
<proteinExistence type="predicted"/>
<protein>
    <submittedName>
        <fullName evidence="2">NmrA family NAD(P)-binding protein</fullName>
    </submittedName>
</protein>
<dbReference type="Proteomes" id="UP000702544">
    <property type="component" value="Unassembled WGS sequence"/>
</dbReference>